<dbReference type="NCBIfam" id="NF041197">
    <property type="entry name" value="CxxC_Se_CxxC"/>
    <property type="match status" value="1"/>
</dbReference>
<name>A0A9D2HL12_9BACT</name>
<dbReference type="AlphaFoldDB" id="A0A9D2HL12"/>
<protein>
    <submittedName>
        <fullName evidence="1">Uncharacterized protein</fullName>
    </submittedName>
</protein>
<gene>
    <name evidence="1" type="ORF">H9784_04715</name>
</gene>
<reference evidence="1" key="2">
    <citation type="submission" date="2021-04" db="EMBL/GenBank/DDBJ databases">
        <authorList>
            <person name="Gilroy R."/>
        </authorList>
    </citation>
    <scope>NUCLEOTIDE SEQUENCE</scope>
    <source>
        <strain evidence="1">5032</strain>
    </source>
</reference>
<dbReference type="EMBL" id="DWZD01000031">
    <property type="protein sequence ID" value="HJA78860.1"/>
    <property type="molecule type" value="Genomic_DNA"/>
</dbReference>
<dbReference type="Proteomes" id="UP000823821">
    <property type="component" value="Unassembled WGS sequence"/>
</dbReference>
<organism evidence="1 2">
    <name type="scientific">Candidatus Desulfovibrio intestinavium</name>
    <dbReference type="NCBI Taxonomy" id="2838534"/>
    <lineage>
        <taxon>Bacteria</taxon>
        <taxon>Pseudomonadati</taxon>
        <taxon>Thermodesulfobacteriota</taxon>
        <taxon>Desulfovibrionia</taxon>
        <taxon>Desulfovibrionales</taxon>
        <taxon>Desulfovibrionaceae</taxon>
        <taxon>Desulfovibrio</taxon>
    </lineage>
</organism>
<evidence type="ECO:0000313" key="2">
    <source>
        <dbReference type="Proteomes" id="UP000823821"/>
    </source>
</evidence>
<accession>A0A9D2HL12</accession>
<evidence type="ECO:0000313" key="1">
    <source>
        <dbReference type="EMBL" id="HJA78860.1"/>
    </source>
</evidence>
<comment type="caution">
    <text evidence="1">The sequence shown here is derived from an EMBL/GenBank/DDBJ whole genome shotgun (WGS) entry which is preliminary data.</text>
</comment>
<reference evidence="1" key="1">
    <citation type="journal article" date="2021" name="PeerJ">
        <title>Extensive microbial diversity within the chicken gut microbiome revealed by metagenomics and culture.</title>
        <authorList>
            <person name="Gilroy R."/>
            <person name="Ravi A."/>
            <person name="Getino M."/>
            <person name="Pursley I."/>
            <person name="Horton D.L."/>
            <person name="Alikhan N.F."/>
            <person name="Baker D."/>
            <person name="Gharbi K."/>
            <person name="Hall N."/>
            <person name="Watson M."/>
            <person name="Adriaenssens E.M."/>
            <person name="Foster-Nyarko E."/>
            <person name="Jarju S."/>
            <person name="Secka A."/>
            <person name="Antonio M."/>
            <person name="Oren A."/>
            <person name="Chaudhuri R.R."/>
            <person name="La Ragione R."/>
            <person name="Hildebrand F."/>
            <person name="Pallen M.J."/>
        </authorList>
    </citation>
    <scope>NUCLEOTIDE SEQUENCE</scope>
    <source>
        <strain evidence="1">5032</strain>
    </source>
</reference>
<proteinExistence type="predicted"/>
<dbReference type="SUPFAM" id="SSF161187">
    <property type="entry name" value="YfgJ-like"/>
    <property type="match status" value="1"/>
</dbReference>
<sequence length="67" mass="7755">MAYFAARQAQTTIPCPACGKALLAERSCREAHMYCEHCRQRFDIARFIARADEALERFLDGLYLDRI</sequence>